<comment type="caution">
    <text evidence="2">The sequence shown here is derived from an EMBL/GenBank/DDBJ whole genome shotgun (WGS) entry which is preliminary data.</text>
</comment>
<dbReference type="GO" id="GO:0003755">
    <property type="term" value="F:peptidyl-prolyl cis-trans isomerase activity"/>
    <property type="evidence" value="ECO:0007669"/>
    <property type="project" value="InterPro"/>
</dbReference>
<reference evidence="3" key="1">
    <citation type="submission" date="2017-08" db="EMBL/GenBank/DDBJ databases">
        <title>A dynamic microbial community with high functional redundancy inhabits the cold, oxic subseafloor aquifer.</title>
        <authorList>
            <person name="Tully B.J."/>
            <person name="Wheat C.G."/>
            <person name="Glazer B.T."/>
            <person name="Huber J.A."/>
        </authorList>
    </citation>
    <scope>NUCLEOTIDE SEQUENCE [LARGE SCALE GENOMIC DNA]</scope>
</reference>
<dbReference type="PROSITE" id="PS50072">
    <property type="entry name" value="CSA_PPIASE_2"/>
    <property type="match status" value="1"/>
</dbReference>
<organism evidence="2 3">
    <name type="scientific">SAR86 cluster bacterium</name>
    <dbReference type="NCBI Taxonomy" id="2030880"/>
    <lineage>
        <taxon>Bacteria</taxon>
        <taxon>Pseudomonadati</taxon>
        <taxon>Pseudomonadota</taxon>
        <taxon>Gammaproteobacteria</taxon>
        <taxon>SAR86 cluster</taxon>
    </lineage>
</organism>
<dbReference type="InterPro" id="IPR002130">
    <property type="entry name" value="Cyclophilin-type_PPIase_dom"/>
</dbReference>
<dbReference type="Gene3D" id="2.40.100.10">
    <property type="entry name" value="Cyclophilin-like"/>
    <property type="match status" value="1"/>
</dbReference>
<keyword evidence="2" id="KW-0413">Isomerase</keyword>
<proteinExistence type="predicted"/>
<dbReference type="SUPFAM" id="SSF50891">
    <property type="entry name" value="Cyclophilin-like"/>
    <property type="match status" value="1"/>
</dbReference>
<evidence type="ECO:0000259" key="1">
    <source>
        <dbReference type="PROSITE" id="PS50072"/>
    </source>
</evidence>
<gene>
    <name evidence="2" type="ORF">COC19_03490</name>
</gene>
<dbReference type="Proteomes" id="UP000218172">
    <property type="component" value="Unassembled WGS sequence"/>
</dbReference>
<dbReference type="EMBL" id="NVQR01000048">
    <property type="protein sequence ID" value="PCH61998.1"/>
    <property type="molecule type" value="Genomic_DNA"/>
</dbReference>
<dbReference type="AlphaFoldDB" id="A0A2A4MQ61"/>
<dbReference type="InterPro" id="IPR029000">
    <property type="entry name" value="Cyclophilin-like_dom_sf"/>
</dbReference>
<protein>
    <submittedName>
        <fullName evidence="2">Peptidylprolyl isomerase</fullName>
    </submittedName>
</protein>
<accession>A0A2A4MQ61</accession>
<evidence type="ECO:0000313" key="3">
    <source>
        <dbReference type="Proteomes" id="UP000218172"/>
    </source>
</evidence>
<feature type="domain" description="PPIase cyclophilin-type" evidence="1">
    <location>
        <begin position="1"/>
        <end position="127"/>
    </location>
</feature>
<evidence type="ECO:0000313" key="2">
    <source>
        <dbReference type="EMBL" id="PCH61998.1"/>
    </source>
</evidence>
<dbReference type="Pfam" id="PF00160">
    <property type="entry name" value="Pro_isomerase"/>
    <property type="match status" value="1"/>
</dbReference>
<sequence>MHRVIDGFVVQGGGYRYQPFVGPIDVVADAAIVNEYNVSNTRGTVAMAKIDPLPDSATNQWFVNLADNSANLDNNNGGFTVFANVLGEGMTVLDAIDALPYVSLGLKASEAPYFTETYSSPLDFVYINAEVVSRHSSAVHVYDSGLLISSINVDDGTLVSLNMNLTSTANGDVFEVNLESIIPIQTAPEGVATYSSADMRLRIPTLEANIDGGVQIVTNVVLIRTSPDSTSFSLESYDQ</sequence>
<name>A0A2A4MQ61_9GAMM</name>